<dbReference type="Proteomes" id="UP000220246">
    <property type="component" value="Unassembled WGS sequence"/>
</dbReference>
<gene>
    <name evidence="1" type="ORF">CRM82_00880</name>
</gene>
<organism evidence="1 2">
    <name type="scientific">Comamonas terrigena</name>
    <dbReference type="NCBI Taxonomy" id="32013"/>
    <lineage>
        <taxon>Bacteria</taxon>
        <taxon>Pseudomonadati</taxon>
        <taxon>Pseudomonadota</taxon>
        <taxon>Betaproteobacteria</taxon>
        <taxon>Burkholderiales</taxon>
        <taxon>Comamonadaceae</taxon>
        <taxon>Comamonas</taxon>
    </lineage>
</organism>
<evidence type="ECO:0000313" key="2">
    <source>
        <dbReference type="Proteomes" id="UP000220246"/>
    </source>
</evidence>
<dbReference type="InterPro" id="IPR014991">
    <property type="entry name" value="DUF1840"/>
</dbReference>
<accession>A0A2A7UPV9</accession>
<dbReference type="AlphaFoldDB" id="A0A2A7UPV9"/>
<protein>
    <submittedName>
        <fullName evidence="1">DUF1840 domain-containing protein</fullName>
    </submittedName>
</protein>
<comment type="caution">
    <text evidence="1">The sequence shown here is derived from an EMBL/GenBank/DDBJ whole genome shotgun (WGS) entry which is preliminary data.</text>
</comment>
<dbReference type="EMBL" id="PDEA01000001">
    <property type="protein sequence ID" value="PEH87359.1"/>
    <property type="molecule type" value="Genomic_DNA"/>
</dbReference>
<name>A0A2A7UPV9_COMTR</name>
<dbReference type="GeneID" id="80803290"/>
<evidence type="ECO:0000313" key="1">
    <source>
        <dbReference type="EMBL" id="PEH87359.1"/>
    </source>
</evidence>
<proteinExistence type="predicted"/>
<dbReference type="Pfam" id="PF08895">
    <property type="entry name" value="DUF1840"/>
    <property type="match status" value="1"/>
</dbReference>
<sequence>MAYKFKSRATADLTMLDAPGKQILLVLGKTPGEPGIVTVEQIPGAISALETAVVEDEKRRKALEEEVKNGNPKAGEALAKLSDELGAVSLRQRVKPLVDMFRASAQEGKDVTWER</sequence>
<reference evidence="2" key="1">
    <citation type="submission" date="2017-09" db="EMBL/GenBank/DDBJ databases">
        <title>FDA dAtabase for Regulatory Grade micrObial Sequences (FDA-ARGOS): Supporting development and validation of Infectious Disease Dx tests.</title>
        <authorList>
            <person name="Minogue T."/>
            <person name="Wolcott M."/>
            <person name="Wasieloski L."/>
            <person name="Aguilar W."/>
            <person name="Moore D."/>
            <person name="Tallon L."/>
            <person name="Sadzewicz L."/>
            <person name="Ott S."/>
            <person name="Zhao X."/>
            <person name="Nagaraj S."/>
            <person name="Vavikolanu K."/>
            <person name="Aluvathingal J."/>
            <person name="Nadendla S."/>
            <person name="Sichtig H."/>
        </authorList>
    </citation>
    <scope>NUCLEOTIDE SEQUENCE [LARGE SCALE GENOMIC DNA]</scope>
    <source>
        <strain evidence="2">FDAARGOS_394</strain>
    </source>
</reference>
<keyword evidence="2" id="KW-1185">Reference proteome</keyword>
<dbReference type="OrthoDB" id="5296629at2"/>
<dbReference type="STRING" id="1219032.GCA_001515545_03729"/>
<dbReference type="RefSeq" id="WP_066541187.1">
    <property type="nucleotide sequence ID" value="NZ_DALZQJ010000031.1"/>
</dbReference>